<feature type="compositionally biased region" description="Polar residues" evidence="1">
    <location>
        <begin position="69"/>
        <end position="82"/>
    </location>
</feature>
<evidence type="ECO:0000256" key="1">
    <source>
        <dbReference type="SAM" id="MobiDB-lite"/>
    </source>
</evidence>
<organism evidence="2 3">
    <name type="scientific">Sclerotinia trifoliorum</name>
    <dbReference type="NCBI Taxonomy" id="28548"/>
    <lineage>
        <taxon>Eukaryota</taxon>
        <taxon>Fungi</taxon>
        <taxon>Dikarya</taxon>
        <taxon>Ascomycota</taxon>
        <taxon>Pezizomycotina</taxon>
        <taxon>Leotiomycetes</taxon>
        <taxon>Helotiales</taxon>
        <taxon>Sclerotiniaceae</taxon>
        <taxon>Sclerotinia</taxon>
    </lineage>
</organism>
<evidence type="ECO:0000313" key="3">
    <source>
        <dbReference type="Proteomes" id="UP000624404"/>
    </source>
</evidence>
<evidence type="ECO:0000313" key="2">
    <source>
        <dbReference type="EMBL" id="CAD6440221.1"/>
    </source>
</evidence>
<sequence length="129" mass="14892">MTKIGQNIRVCLLNIFNLHYYFHVNTMQMYAQCTHIKSTTTLHSVHNSHNASKTKKNPPSRPLPAHPISINNPLSHSLSAPISSRRRPQGNKRRRMFPCKPESPLRHTLPQNFHILIPFLQPHLESPHN</sequence>
<comment type="caution">
    <text evidence="2">The sequence shown here is derived from an EMBL/GenBank/DDBJ whole genome shotgun (WGS) entry which is preliminary data.</text>
</comment>
<feature type="compositionally biased region" description="Basic residues" evidence="1">
    <location>
        <begin position="84"/>
        <end position="97"/>
    </location>
</feature>
<gene>
    <name evidence="2" type="ORF">SCLTRI_LOCUS808</name>
</gene>
<dbReference type="EMBL" id="CAJHIA010000002">
    <property type="protein sequence ID" value="CAD6440221.1"/>
    <property type="molecule type" value="Genomic_DNA"/>
</dbReference>
<proteinExistence type="predicted"/>
<feature type="region of interest" description="Disordered" evidence="1">
    <location>
        <begin position="44"/>
        <end position="105"/>
    </location>
</feature>
<dbReference type="Proteomes" id="UP000624404">
    <property type="component" value="Unassembled WGS sequence"/>
</dbReference>
<accession>A0A8H2VMN3</accession>
<reference evidence="2" key="1">
    <citation type="submission" date="2020-10" db="EMBL/GenBank/DDBJ databases">
        <authorList>
            <person name="Kusch S."/>
        </authorList>
    </citation>
    <scope>NUCLEOTIDE SEQUENCE</scope>
    <source>
        <strain evidence="2">SwB9</strain>
    </source>
</reference>
<keyword evidence="3" id="KW-1185">Reference proteome</keyword>
<protein>
    <submittedName>
        <fullName evidence="2">B3838c81-4f33-4e81-a9d9-0db99c0ff7ae</fullName>
    </submittedName>
</protein>
<name>A0A8H2VMN3_9HELO</name>
<dbReference type="AlphaFoldDB" id="A0A8H2VMN3"/>